<keyword evidence="2" id="KW-0808">Transferase</keyword>
<dbReference type="CDD" id="cd04301">
    <property type="entry name" value="NAT_SF"/>
    <property type="match status" value="1"/>
</dbReference>
<dbReference type="InterPro" id="IPR016181">
    <property type="entry name" value="Acyl_CoA_acyltransferase"/>
</dbReference>
<evidence type="ECO:0000313" key="2">
    <source>
        <dbReference type="EMBL" id="RUL83072.1"/>
    </source>
</evidence>
<proteinExistence type="predicted"/>
<dbReference type="Proteomes" id="UP000280296">
    <property type="component" value="Unassembled WGS sequence"/>
</dbReference>
<dbReference type="InterPro" id="IPR053144">
    <property type="entry name" value="Acetyltransferase_Butenolide"/>
</dbReference>
<evidence type="ECO:0000259" key="1">
    <source>
        <dbReference type="PROSITE" id="PS51186"/>
    </source>
</evidence>
<name>A0A432MDR2_9BACT</name>
<feature type="domain" description="N-acetyltransferase" evidence="1">
    <location>
        <begin position="4"/>
        <end position="143"/>
    </location>
</feature>
<accession>A0A432MDR2</accession>
<dbReference type="Pfam" id="PF13673">
    <property type="entry name" value="Acetyltransf_10"/>
    <property type="match status" value="1"/>
</dbReference>
<organism evidence="2 3">
    <name type="scientific">Tautonia sociabilis</name>
    <dbReference type="NCBI Taxonomy" id="2080755"/>
    <lineage>
        <taxon>Bacteria</taxon>
        <taxon>Pseudomonadati</taxon>
        <taxon>Planctomycetota</taxon>
        <taxon>Planctomycetia</taxon>
        <taxon>Isosphaerales</taxon>
        <taxon>Isosphaeraceae</taxon>
        <taxon>Tautonia</taxon>
    </lineage>
</organism>
<dbReference type="PROSITE" id="PS51186">
    <property type="entry name" value="GNAT"/>
    <property type="match status" value="1"/>
</dbReference>
<protein>
    <submittedName>
        <fullName evidence="2">GNAT family N-acetyltransferase</fullName>
    </submittedName>
</protein>
<dbReference type="AlphaFoldDB" id="A0A432MDR2"/>
<keyword evidence="3" id="KW-1185">Reference proteome</keyword>
<dbReference type="EMBL" id="RYZH01000065">
    <property type="protein sequence ID" value="RUL83072.1"/>
    <property type="molecule type" value="Genomic_DNA"/>
</dbReference>
<comment type="caution">
    <text evidence="2">The sequence shown here is derived from an EMBL/GenBank/DDBJ whole genome shotgun (WGS) entry which is preliminary data.</text>
</comment>
<dbReference type="Gene3D" id="3.40.630.30">
    <property type="match status" value="1"/>
</dbReference>
<dbReference type="OrthoDB" id="9775804at2"/>
<evidence type="ECO:0000313" key="3">
    <source>
        <dbReference type="Proteomes" id="UP000280296"/>
    </source>
</evidence>
<dbReference type="PANTHER" id="PTHR43233:SF1">
    <property type="entry name" value="FAMILY N-ACETYLTRANSFERASE, PUTATIVE (AFU_ORTHOLOGUE AFUA_6G03350)-RELATED"/>
    <property type="match status" value="1"/>
</dbReference>
<reference evidence="2 3" key="1">
    <citation type="submission" date="2018-12" db="EMBL/GenBank/DDBJ databases">
        <authorList>
            <person name="Toschakov S.V."/>
        </authorList>
    </citation>
    <scope>NUCLEOTIDE SEQUENCE [LARGE SCALE GENOMIC DNA]</scope>
    <source>
        <strain evidence="2 3">GM2012</strain>
    </source>
</reference>
<dbReference type="SUPFAM" id="SSF55729">
    <property type="entry name" value="Acyl-CoA N-acyltransferases (Nat)"/>
    <property type="match status" value="1"/>
</dbReference>
<gene>
    <name evidence="2" type="ORF">TsocGM_22790</name>
</gene>
<sequence>MSSPNVSYALEPGLEAEEFLDLLVRSTLAERRPVGEPETIRGMLRHADVIVTARVDGLLVGISRAITDFNYCTYLSDLAVDVAFQRRGIGRELIRRTHEEAGTRTTLILLAAPKARSYYPRIGMAPHDSCWVIPRAPRPGPPS</sequence>
<dbReference type="GO" id="GO:0016747">
    <property type="term" value="F:acyltransferase activity, transferring groups other than amino-acyl groups"/>
    <property type="evidence" value="ECO:0007669"/>
    <property type="project" value="InterPro"/>
</dbReference>
<dbReference type="PANTHER" id="PTHR43233">
    <property type="entry name" value="FAMILY N-ACETYLTRANSFERASE, PUTATIVE (AFU_ORTHOLOGUE AFUA_6G03350)-RELATED"/>
    <property type="match status" value="1"/>
</dbReference>
<dbReference type="RefSeq" id="WP_126727765.1">
    <property type="nucleotide sequence ID" value="NZ_RYZH01000065.1"/>
</dbReference>
<reference evidence="2 3" key="2">
    <citation type="submission" date="2019-01" db="EMBL/GenBank/DDBJ databases">
        <title>Tautonia sociabilis, a novel thermotolerant planctomycete of Isosphaeraceae family, isolated from a 4000 m deep subterranean habitat.</title>
        <authorList>
            <person name="Kovaleva O.L."/>
            <person name="Elcheninov A.G."/>
            <person name="Van Heerden E."/>
            <person name="Toshchakov S.V."/>
            <person name="Novikov A."/>
            <person name="Bonch-Osmolovskaya E.A."/>
            <person name="Kublanov I.V."/>
        </authorList>
    </citation>
    <scope>NUCLEOTIDE SEQUENCE [LARGE SCALE GENOMIC DNA]</scope>
    <source>
        <strain evidence="2 3">GM2012</strain>
    </source>
</reference>
<dbReference type="InterPro" id="IPR000182">
    <property type="entry name" value="GNAT_dom"/>
</dbReference>